<feature type="transmembrane region" description="Helical" evidence="1">
    <location>
        <begin position="105"/>
        <end position="128"/>
    </location>
</feature>
<protein>
    <submittedName>
        <fullName evidence="2">Uncharacterized protein</fullName>
    </submittedName>
</protein>
<accession>A0A0V0RKQ5</accession>
<evidence type="ECO:0000313" key="2">
    <source>
        <dbReference type="EMBL" id="KRX14856.1"/>
    </source>
</evidence>
<proteinExistence type="predicted"/>
<evidence type="ECO:0000256" key="1">
    <source>
        <dbReference type="SAM" id="Phobius"/>
    </source>
</evidence>
<dbReference type="Proteomes" id="UP000054630">
    <property type="component" value="Unassembled WGS sequence"/>
</dbReference>
<keyword evidence="1" id="KW-0812">Transmembrane</keyword>
<dbReference type="STRING" id="6336.A0A0V0RKQ5"/>
<dbReference type="EMBL" id="JYDL01000148">
    <property type="protein sequence ID" value="KRX14856.1"/>
    <property type="molecule type" value="Genomic_DNA"/>
</dbReference>
<sequence length="180" mass="19384">MKLNMQIETDQPNVVDNQPVATATTTTNQPPGGTPVVRITLDTSSNIPGSVSNNNNNNNNKNKTVSFAADQSPMSTSSASLVPQYPQQQKLIASHGTGLSSQGTVLSVGGFLIVGITLITSAIIVLLSQKQSEFEFVAGVFMAIGLIFCLLCLLLQKKNLVKLFHEYAGHIRWFVNHSKQ</sequence>
<evidence type="ECO:0000313" key="3">
    <source>
        <dbReference type="Proteomes" id="UP000054630"/>
    </source>
</evidence>
<name>A0A0V0RKQ5_9BILA</name>
<reference evidence="2 3" key="1">
    <citation type="submission" date="2015-01" db="EMBL/GenBank/DDBJ databases">
        <title>Evolution of Trichinella species and genotypes.</title>
        <authorList>
            <person name="Korhonen P.K."/>
            <person name="Edoardo P."/>
            <person name="Giuseppe L.R."/>
            <person name="Gasser R.B."/>
        </authorList>
    </citation>
    <scope>NUCLEOTIDE SEQUENCE [LARGE SCALE GENOMIC DNA]</scope>
    <source>
        <strain evidence="2">ISS37</strain>
    </source>
</reference>
<comment type="caution">
    <text evidence="2">The sequence shown here is derived from an EMBL/GenBank/DDBJ whole genome shotgun (WGS) entry which is preliminary data.</text>
</comment>
<keyword evidence="1" id="KW-0472">Membrane</keyword>
<gene>
    <name evidence="2" type="ORF">T07_9177</name>
</gene>
<dbReference type="AlphaFoldDB" id="A0A0V0RKQ5"/>
<feature type="transmembrane region" description="Helical" evidence="1">
    <location>
        <begin position="134"/>
        <end position="155"/>
    </location>
</feature>
<organism evidence="2 3">
    <name type="scientific">Trichinella nelsoni</name>
    <dbReference type="NCBI Taxonomy" id="6336"/>
    <lineage>
        <taxon>Eukaryota</taxon>
        <taxon>Metazoa</taxon>
        <taxon>Ecdysozoa</taxon>
        <taxon>Nematoda</taxon>
        <taxon>Enoplea</taxon>
        <taxon>Dorylaimia</taxon>
        <taxon>Trichinellida</taxon>
        <taxon>Trichinellidae</taxon>
        <taxon>Trichinella</taxon>
    </lineage>
</organism>
<keyword evidence="1" id="KW-1133">Transmembrane helix</keyword>
<dbReference type="OrthoDB" id="5919085at2759"/>
<keyword evidence="3" id="KW-1185">Reference proteome</keyword>